<protein>
    <submittedName>
        <fullName evidence="7">Uncharacterized protein</fullName>
    </submittedName>
</protein>
<feature type="transmembrane region" description="Helical" evidence="6">
    <location>
        <begin position="142"/>
        <end position="160"/>
    </location>
</feature>
<dbReference type="InterPro" id="IPR002797">
    <property type="entry name" value="Polysacc_synth"/>
</dbReference>
<dbReference type="PANTHER" id="PTHR30250">
    <property type="entry name" value="PST FAMILY PREDICTED COLANIC ACID TRANSPORTER"/>
    <property type="match status" value="1"/>
</dbReference>
<feature type="transmembrane region" description="Helical" evidence="6">
    <location>
        <begin position="298"/>
        <end position="318"/>
    </location>
</feature>
<feature type="transmembrane region" description="Helical" evidence="6">
    <location>
        <begin position="246"/>
        <end position="266"/>
    </location>
</feature>
<dbReference type="AlphaFoldDB" id="A0A268A6H4"/>
<feature type="transmembrane region" description="Helical" evidence="6">
    <location>
        <begin position="459"/>
        <end position="482"/>
    </location>
</feature>
<evidence type="ECO:0000313" key="7">
    <source>
        <dbReference type="EMBL" id="PAD19725.1"/>
    </source>
</evidence>
<comment type="caution">
    <text evidence="7">The sequence shown here is derived from an EMBL/GenBank/DDBJ whole genome shotgun (WGS) entry which is preliminary data.</text>
</comment>
<feature type="transmembrane region" description="Helical" evidence="6">
    <location>
        <begin position="494"/>
        <end position="514"/>
    </location>
</feature>
<keyword evidence="3 6" id="KW-0812">Transmembrane</keyword>
<sequence length="542" mass="59437">MLYGIIPIGKVWRNHRMGLGMKRLFHGAFVLAVAGLISKVLSAGYRVPFQNIVGDKGFYIYQQVYPFLGIAASLALYGIPAAVSRLVADRYRSTSPSLRSFYLPIGIFLLGLAVITFALLYMLAPQIAGLMGDTALEKPLQAAAFIFLAVPFTSILRGVYQGKQNMTPTAVSQVVEQLVRVGLILAVTFLLVRSGSDLYDIGAKAALASLVGACFGIVVLCLYMRKEPIISSVEQSLPWGYIIKTILVYGLFICLNYMLLLLLQFADAFTLVSGLLDHGLSLDEAREWKGIYDRGQPLVQLGIVVGSSLALAFVPSITKNQLISEKTAVVHLLHSGWKLSFLLSIAATAGLVTLFPLVNELLFKDDVGTYSLQVFTLMIFVCSLTLTTASMLETLGKWKQTAAIIAAGFLLKWFLNEWLVPIYGIMGASLATVITVACILACNMYLLKRYLPEIKLFQLPWKSLFVGLLSMLVAVGLLYVAAVELFHVKTRILLLGYVLFAVIVGALLYGITLIKTGAFNRVELESLPFSKHLPRLEGRKEK</sequence>
<keyword evidence="2" id="KW-1003">Cell membrane</keyword>
<dbReference type="Pfam" id="PF01943">
    <property type="entry name" value="Polysacc_synt"/>
    <property type="match status" value="1"/>
</dbReference>
<feature type="transmembrane region" description="Helical" evidence="6">
    <location>
        <begin position="181"/>
        <end position="199"/>
    </location>
</feature>
<accession>A0A268A6H4</accession>
<dbReference type="InterPro" id="IPR024923">
    <property type="entry name" value="PG_synth_SpoVB"/>
</dbReference>
<proteinExistence type="predicted"/>
<feature type="transmembrane region" description="Helical" evidence="6">
    <location>
        <begin position="66"/>
        <end position="88"/>
    </location>
</feature>
<evidence type="ECO:0000256" key="3">
    <source>
        <dbReference type="ARBA" id="ARBA00022692"/>
    </source>
</evidence>
<comment type="subcellular location">
    <subcellularLocation>
        <location evidence="1">Cell membrane</location>
        <topology evidence="1">Multi-pass membrane protein</topology>
    </subcellularLocation>
</comment>
<dbReference type="PANTHER" id="PTHR30250:SF29">
    <property type="entry name" value="POLYSACCHARIDE BIOSYNTHESIS PROTEIN C-TERMINAL DOMAIN-CONTAINING PROTEIN"/>
    <property type="match status" value="1"/>
</dbReference>
<dbReference type="GO" id="GO:0005886">
    <property type="term" value="C:plasma membrane"/>
    <property type="evidence" value="ECO:0007669"/>
    <property type="project" value="UniProtKB-SubCell"/>
</dbReference>
<gene>
    <name evidence="7" type="ORF">CHH64_17655</name>
</gene>
<dbReference type="InterPro" id="IPR050833">
    <property type="entry name" value="Poly_Biosynth_Transport"/>
</dbReference>
<evidence type="ECO:0000313" key="8">
    <source>
        <dbReference type="Proteomes" id="UP000216013"/>
    </source>
</evidence>
<name>A0A268A6H4_9BACI</name>
<evidence type="ECO:0000256" key="2">
    <source>
        <dbReference type="ARBA" id="ARBA00022475"/>
    </source>
</evidence>
<evidence type="ECO:0000256" key="4">
    <source>
        <dbReference type="ARBA" id="ARBA00022989"/>
    </source>
</evidence>
<feature type="transmembrane region" description="Helical" evidence="6">
    <location>
        <begin position="205"/>
        <end position="225"/>
    </location>
</feature>
<reference evidence="7 8" key="1">
    <citation type="submission" date="2017-07" db="EMBL/GenBank/DDBJ databases">
        <title>Isolation and whole genome analysis of endospore-forming bacteria from heroin.</title>
        <authorList>
            <person name="Kalinowski J."/>
            <person name="Ahrens B."/>
            <person name="Al-Dilaimi A."/>
            <person name="Winkler A."/>
            <person name="Wibberg D."/>
            <person name="Schleenbecker U."/>
            <person name="Ruckert C."/>
            <person name="Wolfel R."/>
            <person name="Grass G."/>
        </authorList>
    </citation>
    <scope>NUCLEOTIDE SEQUENCE [LARGE SCALE GENOMIC DNA]</scope>
    <source>
        <strain evidence="7 8">7528</strain>
    </source>
</reference>
<feature type="transmembrane region" description="Helical" evidence="6">
    <location>
        <begin position="100"/>
        <end position="122"/>
    </location>
</feature>
<organism evidence="7 8">
    <name type="scientific">Terribacillus saccharophilus</name>
    <dbReference type="NCBI Taxonomy" id="361277"/>
    <lineage>
        <taxon>Bacteria</taxon>
        <taxon>Bacillati</taxon>
        <taxon>Bacillota</taxon>
        <taxon>Bacilli</taxon>
        <taxon>Bacillales</taxon>
        <taxon>Bacillaceae</taxon>
        <taxon>Terribacillus</taxon>
    </lineage>
</organism>
<keyword evidence="4 6" id="KW-1133">Transmembrane helix</keyword>
<dbReference type="CDD" id="cd13124">
    <property type="entry name" value="MATE_SpoVB_like"/>
    <property type="match status" value="1"/>
</dbReference>
<dbReference type="Proteomes" id="UP000216013">
    <property type="component" value="Unassembled WGS sequence"/>
</dbReference>
<feature type="transmembrane region" description="Helical" evidence="6">
    <location>
        <begin position="425"/>
        <end position="447"/>
    </location>
</feature>
<feature type="transmembrane region" description="Helical" evidence="6">
    <location>
        <begin position="370"/>
        <end position="389"/>
    </location>
</feature>
<feature type="transmembrane region" description="Helical" evidence="6">
    <location>
        <begin position="401"/>
        <end position="419"/>
    </location>
</feature>
<evidence type="ECO:0000256" key="1">
    <source>
        <dbReference type="ARBA" id="ARBA00004651"/>
    </source>
</evidence>
<evidence type="ECO:0000256" key="6">
    <source>
        <dbReference type="SAM" id="Phobius"/>
    </source>
</evidence>
<feature type="transmembrane region" description="Helical" evidence="6">
    <location>
        <begin position="339"/>
        <end position="358"/>
    </location>
</feature>
<keyword evidence="5 6" id="KW-0472">Membrane</keyword>
<dbReference type="EMBL" id="NPBV01000032">
    <property type="protein sequence ID" value="PAD19725.1"/>
    <property type="molecule type" value="Genomic_DNA"/>
</dbReference>
<evidence type="ECO:0000256" key="5">
    <source>
        <dbReference type="ARBA" id="ARBA00023136"/>
    </source>
</evidence>